<evidence type="ECO:0000256" key="7">
    <source>
        <dbReference type="SAM" id="MobiDB-lite"/>
    </source>
</evidence>
<evidence type="ECO:0000259" key="8">
    <source>
        <dbReference type="PROSITE" id="PS50888"/>
    </source>
</evidence>
<feature type="compositionally biased region" description="Basic and acidic residues" evidence="7">
    <location>
        <begin position="251"/>
        <end position="262"/>
    </location>
</feature>
<dbReference type="Proteomes" id="UP000008311">
    <property type="component" value="Unassembled WGS sequence"/>
</dbReference>
<keyword evidence="6" id="KW-0175">Coiled coil</keyword>
<evidence type="ECO:0000256" key="1">
    <source>
        <dbReference type="ARBA" id="ARBA00004123"/>
    </source>
</evidence>
<dbReference type="PROSITE" id="PS50888">
    <property type="entry name" value="BHLH"/>
    <property type="match status" value="1"/>
</dbReference>
<dbReference type="InterPro" id="IPR025610">
    <property type="entry name" value="MYC/MYB_N"/>
</dbReference>
<evidence type="ECO:0000313" key="10">
    <source>
        <dbReference type="Proteomes" id="UP000008311"/>
    </source>
</evidence>
<protein>
    <recommendedName>
        <fullName evidence="5">Transcription factor</fullName>
        <shortName evidence="5">bHLH transcription factor</shortName>
    </recommendedName>
    <alternativeName>
        <fullName evidence="5">Basic helix-loop-helix protein</fullName>
    </alternativeName>
</protein>
<keyword evidence="10" id="KW-1185">Reference proteome</keyword>
<dbReference type="eggNOG" id="ENOG502QWIW">
    <property type="taxonomic scope" value="Eukaryota"/>
</dbReference>
<dbReference type="Pfam" id="PF00010">
    <property type="entry name" value="HLH"/>
    <property type="match status" value="1"/>
</dbReference>
<dbReference type="SUPFAM" id="SSF47459">
    <property type="entry name" value="HLH, helix-loop-helix DNA-binding domain"/>
    <property type="match status" value="1"/>
</dbReference>
<dbReference type="GO" id="GO:0005634">
    <property type="term" value="C:nucleus"/>
    <property type="evidence" value="ECO:0000318"/>
    <property type="project" value="GO_Central"/>
</dbReference>
<feature type="region of interest" description="Disordered" evidence="7">
    <location>
        <begin position="245"/>
        <end position="302"/>
    </location>
</feature>
<dbReference type="InterPro" id="IPR054502">
    <property type="entry name" value="bHLH-TF_ACT-like_plant"/>
</dbReference>
<keyword evidence="4 5" id="KW-0539">Nucleus</keyword>
<gene>
    <name evidence="9" type="ORF">RCOM_1313580</name>
</gene>
<dbReference type="EMBL" id="EQ973832">
    <property type="protein sequence ID" value="EEF43447.1"/>
    <property type="molecule type" value="Genomic_DNA"/>
</dbReference>
<dbReference type="FunCoup" id="B9RYU5">
    <property type="interactions" value="1"/>
</dbReference>
<keyword evidence="9" id="KW-0560">Oxidoreductase</keyword>
<dbReference type="GO" id="GO:0006355">
    <property type="term" value="P:regulation of DNA-templated transcription"/>
    <property type="evidence" value="ECO:0000318"/>
    <property type="project" value="GO_Central"/>
</dbReference>
<dbReference type="GO" id="GO:0000976">
    <property type="term" value="F:transcription cis-regulatory region binding"/>
    <property type="evidence" value="ECO:0000318"/>
    <property type="project" value="GO_Central"/>
</dbReference>
<dbReference type="OMA" id="ANNSFGM"/>
<comment type="subcellular location">
    <subcellularLocation>
        <location evidence="1 5">Nucleus</location>
    </subcellularLocation>
</comment>
<organism evidence="9 10">
    <name type="scientific">Ricinus communis</name>
    <name type="common">Castor bean</name>
    <dbReference type="NCBI Taxonomy" id="3988"/>
    <lineage>
        <taxon>Eukaryota</taxon>
        <taxon>Viridiplantae</taxon>
        <taxon>Streptophyta</taxon>
        <taxon>Embryophyta</taxon>
        <taxon>Tracheophyta</taxon>
        <taxon>Spermatophyta</taxon>
        <taxon>Magnoliopsida</taxon>
        <taxon>eudicotyledons</taxon>
        <taxon>Gunneridae</taxon>
        <taxon>Pentapetalae</taxon>
        <taxon>rosids</taxon>
        <taxon>fabids</taxon>
        <taxon>Malpighiales</taxon>
        <taxon>Euphorbiaceae</taxon>
        <taxon>Acalyphoideae</taxon>
        <taxon>Acalypheae</taxon>
        <taxon>Ricinus</taxon>
    </lineage>
</organism>
<dbReference type="STRING" id="3988.B9RYU5"/>
<evidence type="ECO:0000256" key="2">
    <source>
        <dbReference type="ARBA" id="ARBA00023015"/>
    </source>
</evidence>
<evidence type="ECO:0000256" key="5">
    <source>
        <dbReference type="RuleBase" id="RU369104"/>
    </source>
</evidence>
<dbReference type="GO" id="GO:0046983">
    <property type="term" value="F:protein dimerization activity"/>
    <property type="evidence" value="ECO:0007669"/>
    <property type="project" value="InterPro"/>
</dbReference>
<feature type="compositionally biased region" description="Low complexity" evidence="7">
    <location>
        <begin position="266"/>
        <end position="279"/>
    </location>
</feature>
<dbReference type="InParanoid" id="B9RYU5"/>
<keyword evidence="2 5" id="KW-0805">Transcription regulation</keyword>
<dbReference type="AlphaFoldDB" id="B9RYU5"/>
<dbReference type="InterPro" id="IPR036638">
    <property type="entry name" value="HLH_DNA-bd_sf"/>
</dbReference>
<feature type="coiled-coil region" evidence="6">
    <location>
        <begin position="340"/>
        <end position="367"/>
    </location>
</feature>
<feature type="domain" description="BHLH" evidence="8">
    <location>
        <begin position="301"/>
        <end position="350"/>
    </location>
</feature>
<dbReference type="SMART" id="SM00353">
    <property type="entry name" value="HLH"/>
    <property type="match status" value="1"/>
</dbReference>
<dbReference type="PANTHER" id="PTHR11514:SF115">
    <property type="entry name" value="TRANSCRIPTION FACTOR"/>
    <property type="match status" value="1"/>
</dbReference>
<evidence type="ECO:0000313" key="9">
    <source>
        <dbReference type="EMBL" id="EEF43447.1"/>
    </source>
</evidence>
<dbReference type="CDD" id="cd04873">
    <property type="entry name" value="ACT_UUR-ACR-like"/>
    <property type="match status" value="1"/>
</dbReference>
<dbReference type="OrthoDB" id="1926382at2759"/>
<dbReference type="Gene3D" id="4.10.280.10">
    <property type="entry name" value="Helix-loop-helix DNA-binding domain"/>
    <property type="match status" value="1"/>
</dbReference>
<evidence type="ECO:0000256" key="3">
    <source>
        <dbReference type="ARBA" id="ARBA00023163"/>
    </source>
</evidence>
<keyword evidence="3 5" id="KW-0804">Transcription</keyword>
<proteinExistence type="predicted"/>
<name>B9RYU5_RICCO</name>
<dbReference type="GO" id="GO:0016491">
    <property type="term" value="F:oxidoreductase activity"/>
    <property type="evidence" value="ECO:0007669"/>
    <property type="project" value="UniProtKB-KW"/>
</dbReference>
<reference evidence="10" key="1">
    <citation type="journal article" date="2010" name="Nat. Biotechnol.">
        <title>Draft genome sequence of the oilseed species Ricinus communis.</title>
        <authorList>
            <person name="Chan A.P."/>
            <person name="Crabtree J."/>
            <person name="Zhao Q."/>
            <person name="Lorenzi H."/>
            <person name="Orvis J."/>
            <person name="Puiu D."/>
            <person name="Melake-Berhan A."/>
            <person name="Jones K.M."/>
            <person name="Redman J."/>
            <person name="Chen G."/>
            <person name="Cahoon E.B."/>
            <person name="Gedil M."/>
            <person name="Stanke M."/>
            <person name="Haas B.J."/>
            <person name="Wortman J.R."/>
            <person name="Fraser-Liggett C.M."/>
            <person name="Ravel J."/>
            <person name="Rabinowicz P.D."/>
        </authorList>
    </citation>
    <scope>NUCLEOTIDE SEQUENCE [LARGE SCALE GENOMIC DNA]</scope>
    <source>
        <strain evidence="10">cv. Hale</strain>
    </source>
</reference>
<dbReference type="Pfam" id="PF22754">
    <property type="entry name" value="bHLH-TF_ACT-like_plant"/>
    <property type="match status" value="1"/>
</dbReference>
<dbReference type="KEGG" id="rcu:8288847"/>
<evidence type="ECO:0000256" key="6">
    <source>
        <dbReference type="SAM" id="Coils"/>
    </source>
</evidence>
<dbReference type="Pfam" id="PF14215">
    <property type="entry name" value="bHLH-MYC_N"/>
    <property type="match status" value="1"/>
</dbReference>
<evidence type="ECO:0000256" key="4">
    <source>
        <dbReference type="ARBA" id="ARBA00023242"/>
    </source>
</evidence>
<dbReference type="GO" id="GO:0003700">
    <property type="term" value="F:DNA-binding transcription factor activity"/>
    <property type="evidence" value="ECO:0000318"/>
    <property type="project" value="GO_Central"/>
</dbReference>
<sequence>MEEIMSNFPSSASMISFCQESLPPLQQRLQYILQSRPEWWVYAIFWQASKEPNGRLVLSWGDGDFRDSKGLAVKPSNNKQNQLKYGFNLERKKVTRDFQSLFGDEMDLERLADADVTNYGWFYTVSVTQSFNVGEGILGQTFGSGTFTWLTGDHELQLYECGRVKEARMHGIQTLVCIATSTGVVELGSSNMINEDWSLVQLCKSLFVQDVTCLIPKQPRPEAQLQIPDRSASVLDIGMFSGCQKQASPETHNEGDIKKDATNDLGRSSSDSGPFDSDGNFAVESTDRIKKRGRKPVKGKELPLNHVEAERQRRERLNNRFYALRSVVPNVSKMDKASLLADAVTYIQELKAKVDELKTQVQLVSKKSKISGNNVFDNNSTSSMIDRHLMTSSIYRAKEMEVDVRIVGSEAMIRVRSPDIDYPAARLMNAIRELEFQVHHASISSIKDVVLQDIVVSIRDGLTSEEVVRTAIIQSLMQN</sequence>
<accession>B9RYU5</accession>
<dbReference type="InterPro" id="IPR011598">
    <property type="entry name" value="bHLH_dom"/>
</dbReference>
<dbReference type="PANTHER" id="PTHR11514">
    <property type="entry name" value="MYC"/>
    <property type="match status" value="1"/>
</dbReference>
<dbReference type="InterPro" id="IPR045084">
    <property type="entry name" value="AIB/MYC-like"/>
</dbReference>